<organism evidence="1 2">
    <name type="scientific">Purpureocillium lilacinum</name>
    <name type="common">Paecilomyces lilacinus</name>
    <dbReference type="NCBI Taxonomy" id="33203"/>
    <lineage>
        <taxon>Eukaryota</taxon>
        <taxon>Fungi</taxon>
        <taxon>Dikarya</taxon>
        <taxon>Ascomycota</taxon>
        <taxon>Pezizomycotina</taxon>
        <taxon>Sordariomycetes</taxon>
        <taxon>Hypocreomycetidae</taxon>
        <taxon>Hypocreales</taxon>
        <taxon>Ophiocordycipitaceae</taxon>
        <taxon>Purpureocillium</taxon>
    </lineage>
</organism>
<gene>
    <name evidence="1" type="ORF">VFPBJ_11510</name>
</gene>
<comment type="caution">
    <text evidence="1">The sequence shown here is derived from an EMBL/GenBank/DDBJ whole genome shotgun (WGS) entry which is preliminary data.</text>
</comment>
<reference evidence="1 2" key="1">
    <citation type="submission" date="2016-01" db="EMBL/GenBank/DDBJ databases">
        <title>Biosynthesis of antibiotic leucinostatins and their inhibition on Phytophthora in bio-control Purpureocillium lilacinum.</title>
        <authorList>
            <person name="Wang G."/>
            <person name="Liu Z."/>
            <person name="Lin R."/>
            <person name="Li E."/>
            <person name="Mao Z."/>
            <person name="Ling J."/>
            <person name="Yin W."/>
            <person name="Xie B."/>
        </authorList>
    </citation>
    <scope>NUCLEOTIDE SEQUENCE [LARGE SCALE GENOMIC DNA]</scope>
    <source>
        <strain evidence="1">PLBJ-1</strain>
    </source>
</reference>
<accession>A0A179F6X5</accession>
<proteinExistence type="predicted"/>
<sequence length="482" mass="53963">MKSDPVADAEEKVATAARVHARAFEITSPTNMTSPNVTSPTSSALRSSVTISWDSKQISTYEKLAQSLDVSAAASIEYGFVEASAEAKYLNRAEFEESFLTYVVKIDAQRQPETSVCSKFNWNDVPNPQATYGDRYISGFVTGGALYARVSIKSKDFRLQENITASANLAFSAFKAEGKVSAEVQKAMEDVQKNSEITTNIVWIGAPPEIQESLVAQADLPDLLQLKEKAEKFASLAKEHDWRRFAVVEKYENCPNWRGQFQPLDYSRAKGESWNTFNEFATYSTTKNVVEQTEPTLFRDGSKQQIGFQKRAVAALEIFRDWVNNVARKPAEASNPPDVEAANSFYREVLDALKTRYFVQFVKAGNSDSKDYFIAPQIYAGSTKMWELAAFSFAGIPGTKRLSFGSWKNDASSHTIVVGKVPSNFNVKHDLWMSFRKVEGVFDEVLDLFTHNSDQVILYRDGNHHIPIPGVEFRGDLWGMNL</sequence>
<evidence type="ECO:0008006" key="3">
    <source>
        <dbReference type="Google" id="ProtNLM"/>
    </source>
</evidence>
<dbReference type="Proteomes" id="UP000078240">
    <property type="component" value="Unassembled WGS sequence"/>
</dbReference>
<dbReference type="AlphaFoldDB" id="A0A179F6X5"/>
<dbReference type="EMBL" id="LSBH01000029">
    <property type="protein sequence ID" value="OAQ60849.1"/>
    <property type="molecule type" value="Genomic_DNA"/>
</dbReference>
<evidence type="ECO:0000313" key="1">
    <source>
        <dbReference type="EMBL" id="OAQ60849.1"/>
    </source>
</evidence>
<evidence type="ECO:0000313" key="2">
    <source>
        <dbReference type="Proteomes" id="UP000078240"/>
    </source>
</evidence>
<name>A0A179F6X5_PURLI</name>
<protein>
    <recommendedName>
        <fullName evidence="3">MACPF domain-containing protein</fullName>
    </recommendedName>
</protein>